<dbReference type="Pfam" id="PF04002">
    <property type="entry name" value="RadC"/>
    <property type="match status" value="1"/>
</dbReference>
<sequence length="237" mass="27933">MYIDLTNENIELYSNKHKQVLYNNLKISNEEFKKQFNIDYSLFMTKDELKLHEEEEENSILQTVEDAFNISKCKKHKFVLPNYDFVLEKFPIFKAITNENRESLCIIELNNEQVIDIHKFVGTECSVGISIQDIFKYLIKKGINKYAIVHNHPNSIVANFTEDDIKNNYILGFYSNTFGLEFIDSFVITPFDCESQYQSDIENKENNLNPKQFEDLSKYKQINPKLYPILLHGLKTK</sequence>
<name>A0AB35INC9_9FIRM</name>
<gene>
    <name evidence="2" type="ORF">PM738_15070</name>
</gene>
<comment type="caution">
    <text evidence="2">The sequence shown here is derived from an EMBL/GenBank/DDBJ whole genome shotgun (WGS) entry which is preliminary data.</text>
</comment>
<accession>A0AB35INC9</accession>
<dbReference type="Proteomes" id="UP001211987">
    <property type="component" value="Unassembled WGS sequence"/>
</dbReference>
<dbReference type="AlphaFoldDB" id="A0AB35INC9"/>
<evidence type="ECO:0000313" key="2">
    <source>
        <dbReference type="EMBL" id="MDB7085128.1"/>
    </source>
</evidence>
<dbReference type="EMBL" id="JAQLKE010000031">
    <property type="protein sequence ID" value="MDB7085128.1"/>
    <property type="molecule type" value="Genomic_DNA"/>
</dbReference>
<dbReference type="RefSeq" id="WP_009301036.1">
    <property type="nucleotide sequence ID" value="NZ_JAQLKE010000031.1"/>
</dbReference>
<dbReference type="InterPro" id="IPR025657">
    <property type="entry name" value="RadC_JAB"/>
</dbReference>
<proteinExistence type="predicted"/>
<evidence type="ECO:0000259" key="1">
    <source>
        <dbReference type="Pfam" id="PF04002"/>
    </source>
</evidence>
<reference evidence="2" key="1">
    <citation type="submission" date="2023-01" db="EMBL/GenBank/DDBJ databases">
        <title>Human gut microbiome strain richness.</title>
        <authorList>
            <person name="Chen-Liaw A."/>
        </authorList>
    </citation>
    <scope>NUCLEOTIDE SEQUENCE</scope>
    <source>
        <strain evidence="2">1001217st2_G6_1001217B_191108</strain>
    </source>
</reference>
<feature type="domain" description="RadC-like JAB" evidence="1">
    <location>
        <begin position="95"/>
        <end position="190"/>
    </location>
</feature>
<organism evidence="2 3">
    <name type="scientific">Thomasclavelia ramosa</name>
    <dbReference type="NCBI Taxonomy" id="1547"/>
    <lineage>
        <taxon>Bacteria</taxon>
        <taxon>Bacillati</taxon>
        <taxon>Bacillota</taxon>
        <taxon>Erysipelotrichia</taxon>
        <taxon>Erysipelotrichales</taxon>
        <taxon>Coprobacillaceae</taxon>
        <taxon>Thomasclavelia</taxon>
    </lineage>
</organism>
<dbReference type="Gene3D" id="3.40.140.10">
    <property type="entry name" value="Cytidine Deaminase, domain 2"/>
    <property type="match status" value="1"/>
</dbReference>
<protein>
    <submittedName>
        <fullName evidence="2">JAB domain-containing protein</fullName>
    </submittedName>
</protein>
<evidence type="ECO:0000313" key="3">
    <source>
        <dbReference type="Proteomes" id="UP001211987"/>
    </source>
</evidence>